<evidence type="ECO:0000256" key="2">
    <source>
        <dbReference type="ARBA" id="ARBA00029447"/>
    </source>
</evidence>
<organism evidence="8 9">
    <name type="scientific">Acetanaerobacterium elongatum</name>
    <dbReference type="NCBI Taxonomy" id="258515"/>
    <lineage>
        <taxon>Bacteria</taxon>
        <taxon>Bacillati</taxon>
        <taxon>Bacillota</taxon>
        <taxon>Clostridia</taxon>
        <taxon>Eubacteriales</taxon>
        <taxon>Oscillospiraceae</taxon>
        <taxon>Acetanaerobacterium</taxon>
    </lineage>
</organism>
<dbReference type="InterPro" id="IPR003660">
    <property type="entry name" value="HAMP_dom"/>
</dbReference>
<keyword evidence="9" id="KW-1185">Reference proteome</keyword>
<feature type="domain" description="HAMP" evidence="7">
    <location>
        <begin position="214"/>
        <end position="266"/>
    </location>
</feature>
<feature type="domain" description="Methyl-accepting transducer" evidence="6">
    <location>
        <begin position="310"/>
        <end position="539"/>
    </location>
</feature>
<feature type="transmembrane region" description="Helical" evidence="5">
    <location>
        <begin position="185"/>
        <end position="208"/>
    </location>
</feature>
<dbReference type="Proteomes" id="UP000199182">
    <property type="component" value="Unassembled WGS sequence"/>
</dbReference>
<dbReference type="EMBL" id="FNID01000038">
    <property type="protein sequence ID" value="SDN90633.1"/>
    <property type="molecule type" value="Genomic_DNA"/>
</dbReference>
<evidence type="ECO:0000259" key="6">
    <source>
        <dbReference type="PROSITE" id="PS50111"/>
    </source>
</evidence>
<dbReference type="InterPro" id="IPR024478">
    <property type="entry name" value="HlyB_4HB_MCP"/>
</dbReference>
<evidence type="ECO:0000256" key="5">
    <source>
        <dbReference type="SAM" id="Phobius"/>
    </source>
</evidence>
<dbReference type="GO" id="GO:0004888">
    <property type="term" value="F:transmembrane signaling receptor activity"/>
    <property type="evidence" value="ECO:0007669"/>
    <property type="project" value="InterPro"/>
</dbReference>
<gene>
    <name evidence="8" type="ORF">SAMN05192585_13828</name>
</gene>
<feature type="transmembrane region" description="Helical" evidence="5">
    <location>
        <begin position="12"/>
        <end position="36"/>
    </location>
</feature>
<dbReference type="PROSITE" id="PS50111">
    <property type="entry name" value="CHEMOTAXIS_TRANSDUC_2"/>
    <property type="match status" value="1"/>
</dbReference>
<feature type="coiled-coil region" evidence="4">
    <location>
        <begin position="528"/>
        <end position="555"/>
    </location>
</feature>
<dbReference type="RefSeq" id="WP_162840426.1">
    <property type="nucleotide sequence ID" value="NZ_FNID01000038.1"/>
</dbReference>
<dbReference type="InterPro" id="IPR051310">
    <property type="entry name" value="MCP_chemotaxis"/>
</dbReference>
<evidence type="ECO:0000256" key="1">
    <source>
        <dbReference type="ARBA" id="ARBA00022500"/>
    </source>
</evidence>
<dbReference type="GO" id="GO:0006935">
    <property type="term" value="P:chemotaxis"/>
    <property type="evidence" value="ECO:0007669"/>
    <property type="project" value="UniProtKB-KW"/>
</dbReference>
<evidence type="ECO:0000256" key="4">
    <source>
        <dbReference type="SAM" id="Coils"/>
    </source>
</evidence>
<evidence type="ECO:0000259" key="7">
    <source>
        <dbReference type="PROSITE" id="PS50885"/>
    </source>
</evidence>
<protein>
    <submittedName>
        <fullName evidence="8">Methyl-accepting chemotaxis sensory transducer</fullName>
    </submittedName>
</protein>
<dbReference type="Gene3D" id="1.10.287.950">
    <property type="entry name" value="Methyl-accepting chemotaxis protein"/>
    <property type="match status" value="1"/>
</dbReference>
<dbReference type="Gene3D" id="1.10.8.500">
    <property type="entry name" value="HAMP domain in histidine kinase"/>
    <property type="match status" value="1"/>
</dbReference>
<keyword evidence="4" id="KW-0175">Coiled coil</keyword>
<reference evidence="8 9" key="1">
    <citation type="submission" date="2016-10" db="EMBL/GenBank/DDBJ databases">
        <authorList>
            <person name="de Groot N.N."/>
        </authorList>
    </citation>
    <scope>NUCLEOTIDE SEQUENCE [LARGE SCALE GENOMIC DNA]</scope>
    <source>
        <strain evidence="8 9">CGMCC 1.5012</strain>
    </source>
</reference>
<dbReference type="AlphaFoldDB" id="A0A1H0F7N7"/>
<evidence type="ECO:0000313" key="9">
    <source>
        <dbReference type="Proteomes" id="UP000199182"/>
    </source>
</evidence>
<keyword evidence="3" id="KW-0807">Transducer</keyword>
<name>A0A1H0F7N7_9FIRM</name>
<dbReference type="PRINTS" id="PR00260">
    <property type="entry name" value="CHEMTRNSDUCR"/>
</dbReference>
<dbReference type="GO" id="GO:0007165">
    <property type="term" value="P:signal transduction"/>
    <property type="evidence" value="ECO:0007669"/>
    <property type="project" value="UniProtKB-KW"/>
</dbReference>
<keyword evidence="5" id="KW-0472">Membrane</keyword>
<keyword evidence="1" id="KW-0145">Chemotaxis</keyword>
<dbReference type="PROSITE" id="PS50885">
    <property type="entry name" value="HAMP"/>
    <property type="match status" value="1"/>
</dbReference>
<proteinExistence type="inferred from homology"/>
<dbReference type="SUPFAM" id="SSF58104">
    <property type="entry name" value="Methyl-accepting chemotaxis protein (MCP) signaling domain"/>
    <property type="match status" value="1"/>
</dbReference>
<dbReference type="SMART" id="SM00283">
    <property type="entry name" value="MA"/>
    <property type="match status" value="1"/>
</dbReference>
<dbReference type="GO" id="GO:0005886">
    <property type="term" value="C:plasma membrane"/>
    <property type="evidence" value="ECO:0007669"/>
    <property type="project" value="TreeGrafter"/>
</dbReference>
<dbReference type="Pfam" id="PF00672">
    <property type="entry name" value="HAMP"/>
    <property type="match status" value="1"/>
</dbReference>
<dbReference type="Pfam" id="PF00015">
    <property type="entry name" value="MCPsignal"/>
    <property type="match status" value="1"/>
</dbReference>
<dbReference type="STRING" id="258515.SAMN05192585_13828"/>
<dbReference type="Pfam" id="PF12729">
    <property type="entry name" value="4HB_MCP_1"/>
    <property type="match status" value="1"/>
</dbReference>
<dbReference type="PANTHER" id="PTHR43531:SF11">
    <property type="entry name" value="METHYL-ACCEPTING CHEMOTAXIS PROTEIN 3"/>
    <property type="match status" value="1"/>
</dbReference>
<dbReference type="SMART" id="SM00304">
    <property type="entry name" value="HAMP"/>
    <property type="match status" value="1"/>
</dbReference>
<comment type="similarity">
    <text evidence="2">Belongs to the methyl-accepting chemotaxis (MCP) protein family.</text>
</comment>
<dbReference type="InterPro" id="IPR004090">
    <property type="entry name" value="Chemotax_Me-accpt_rcpt"/>
</dbReference>
<sequence length="556" mass="59145">MKRLKDLSIKRKLISGFLAVCIITALVGAVGIFGMIQLNAASEKMFEKQTAPLHDLTVIIDTISQIRIQMRTAALWADNAEKLNSAQKEFEGLKAKMTEAMDAYMPTISSSESIKLAAEAKQLYTEKLIPGAEKIFKAAQSGNIVQTRDVGSELTEPINKISSNFNQCLENKIENASKINESNKLLALILIIILGVVMLLGIFTAIFLGSLIAKRISQPIAQVVAAADELALGNTNISVDADSDDETGMLASAFNRMITGIKEQADIVSSIADGDLSVEVTPRSEQDTLGIALKQTSEKLNKILSNINIAAEQVLAGSEQVSIGSQTLSQGSIEQASSVEQLSASLEEVSAQVTENAESIRQVVGHIEEASAGVNKCNDQMQLMLKSMAEISNSSNQISKIIKVIDDISFQTNILALNAAVEAARAGAAGKGFAVVADEVRSLASKCAESAKQTTVLIENSGKAVENGAKIAEDTAVYLEEVKKVAAQINVVITRIESASSNQAEAIQQINAGVEQISAVVQNNSATAEESAASSEELSAQAKMLKEQIASFKLQD</sequence>
<keyword evidence="5" id="KW-1133">Transmembrane helix</keyword>
<keyword evidence="5" id="KW-0812">Transmembrane</keyword>
<evidence type="ECO:0000256" key="3">
    <source>
        <dbReference type="PROSITE-ProRule" id="PRU00284"/>
    </source>
</evidence>
<dbReference type="PANTHER" id="PTHR43531">
    <property type="entry name" value="PROTEIN ICFG"/>
    <property type="match status" value="1"/>
</dbReference>
<evidence type="ECO:0000313" key="8">
    <source>
        <dbReference type="EMBL" id="SDN90633.1"/>
    </source>
</evidence>
<accession>A0A1H0F7N7</accession>
<dbReference type="InterPro" id="IPR004089">
    <property type="entry name" value="MCPsignal_dom"/>
</dbReference>
<dbReference type="CDD" id="cd06225">
    <property type="entry name" value="HAMP"/>
    <property type="match status" value="1"/>
</dbReference>